<sequence length="294" mass="33832">MEEAARRVGKSKATGSRWLQRWNEDRLGQLTPNFGDGRPPKLGEDEQDELLELPRNGQPWKNQEIQHLLNEEFDVEYHPVYLSELLDNLGLSYSIHGQSAPRVQKMPKRFLTNHSDDPHNKRDGDDEEGWVVDDDICNDGGTVLGFFDTSHPKPWDNSHRVWYVDDPHIERPLVHVHEPAVGFYALDGENVVTFTEDQTKKRICNCLERIREQNSRKRILLVLDNYVAHTCEYTPKRAHQLGIHLVLLPVGSPNLNPIEQVWKQLNGKHRRSSTRARNSAVLSSMTFLNNSPPS</sequence>
<feature type="domain" description="Tc1-like transposase DDE" evidence="2">
    <location>
        <begin position="187"/>
        <end position="272"/>
    </location>
</feature>
<evidence type="ECO:0000259" key="2">
    <source>
        <dbReference type="Pfam" id="PF13358"/>
    </source>
</evidence>
<dbReference type="AlphaFoldDB" id="A0ABD5MBB4"/>
<dbReference type="InterPro" id="IPR047655">
    <property type="entry name" value="Transpos_IS630-like"/>
</dbReference>
<keyword evidence="4" id="KW-1185">Reference proteome</keyword>
<feature type="region of interest" description="Disordered" evidence="1">
    <location>
        <begin position="104"/>
        <end position="128"/>
    </location>
</feature>
<comment type="caution">
    <text evidence="3">The sequence shown here is derived from an EMBL/GenBank/DDBJ whole genome shotgun (WGS) entry which is preliminary data.</text>
</comment>
<gene>
    <name evidence="3" type="ORF">OS889_07215</name>
</gene>
<dbReference type="Proteomes" id="UP001570511">
    <property type="component" value="Unassembled WGS sequence"/>
</dbReference>
<feature type="compositionally biased region" description="Basic and acidic residues" evidence="1">
    <location>
        <begin position="114"/>
        <end position="124"/>
    </location>
</feature>
<dbReference type="Pfam" id="PF13565">
    <property type="entry name" value="HTH_32"/>
    <property type="match status" value="1"/>
</dbReference>
<dbReference type="InterPro" id="IPR036397">
    <property type="entry name" value="RNaseH_sf"/>
</dbReference>
<dbReference type="NCBIfam" id="NF033545">
    <property type="entry name" value="transpos_IS630"/>
    <property type="match status" value="1"/>
</dbReference>
<dbReference type="EMBL" id="JBGNYA010000001">
    <property type="protein sequence ID" value="MFA1610791.1"/>
    <property type="molecule type" value="Genomic_DNA"/>
</dbReference>
<evidence type="ECO:0000256" key="1">
    <source>
        <dbReference type="SAM" id="MobiDB-lite"/>
    </source>
</evidence>
<dbReference type="SUPFAM" id="SSF46689">
    <property type="entry name" value="Homeodomain-like"/>
    <property type="match status" value="1"/>
</dbReference>
<proteinExistence type="predicted"/>
<reference evidence="3 4" key="1">
    <citation type="submission" date="2024-08" db="EMBL/GenBank/DDBJ databases">
        <title>Halobellus sp. MBLA0158 whole genome sequence.</title>
        <authorList>
            <person name="Hwang C.Y."/>
            <person name="Cho E.-S."/>
            <person name="Seo M.-J."/>
        </authorList>
    </citation>
    <scope>NUCLEOTIDE SEQUENCE [LARGE SCALE GENOMIC DNA]</scope>
    <source>
        <strain evidence="3 4">MBLA0158</strain>
    </source>
</reference>
<name>A0ABD5MBB4_9EURY</name>
<protein>
    <submittedName>
        <fullName evidence="3">IS630 family transposase</fullName>
    </submittedName>
</protein>
<dbReference type="Gene3D" id="3.30.420.10">
    <property type="entry name" value="Ribonuclease H-like superfamily/Ribonuclease H"/>
    <property type="match status" value="1"/>
</dbReference>
<organism evidence="3 4">
    <name type="scientific">Halobellus rubicundus</name>
    <dbReference type="NCBI Taxonomy" id="2996466"/>
    <lineage>
        <taxon>Archaea</taxon>
        <taxon>Methanobacteriati</taxon>
        <taxon>Methanobacteriota</taxon>
        <taxon>Stenosarchaea group</taxon>
        <taxon>Halobacteria</taxon>
        <taxon>Halobacteriales</taxon>
        <taxon>Haloferacaceae</taxon>
        <taxon>Halobellus</taxon>
    </lineage>
</organism>
<dbReference type="InterPro" id="IPR009057">
    <property type="entry name" value="Homeodomain-like_sf"/>
</dbReference>
<dbReference type="Pfam" id="PF13358">
    <property type="entry name" value="DDE_3"/>
    <property type="match status" value="1"/>
</dbReference>
<dbReference type="RefSeq" id="WP_372388569.1">
    <property type="nucleotide sequence ID" value="NZ_JBGNYA010000001.1"/>
</dbReference>
<accession>A0ABD5MBB4</accession>
<dbReference type="InterPro" id="IPR038717">
    <property type="entry name" value="Tc1-like_DDE_dom"/>
</dbReference>
<evidence type="ECO:0000313" key="4">
    <source>
        <dbReference type="Proteomes" id="UP001570511"/>
    </source>
</evidence>
<evidence type="ECO:0000313" key="3">
    <source>
        <dbReference type="EMBL" id="MFA1610791.1"/>
    </source>
</evidence>